<dbReference type="Proteomes" id="UP000320055">
    <property type="component" value="Unassembled WGS sequence"/>
</dbReference>
<feature type="compositionally biased region" description="Basic residues" evidence="1">
    <location>
        <begin position="1"/>
        <end position="37"/>
    </location>
</feature>
<gene>
    <name evidence="2" type="ORF">H1P_350027</name>
</gene>
<evidence type="ECO:0000313" key="2">
    <source>
        <dbReference type="EMBL" id="VEP15597.1"/>
    </source>
</evidence>
<evidence type="ECO:0000256" key="1">
    <source>
        <dbReference type="SAM" id="MobiDB-lite"/>
    </source>
</evidence>
<dbReference type="AlphaFoldDB" id="A0A563VW28"/>
<sequence length="63" mass="7322">MAKRINAKKEKAKRNKINARKFRKTSSSRYGGRNRKYNRNEQKPEESENNSSKSEDSSKTSDA</sequence>
<dbReference type="EMBL" id="CAACVJ010000279">
    <property type="protein sequence ID" value="VEP15597.1"/>
    <property type="molecule type" value="Genomic_DNA"/>
</dbReference>
<protein>
    <submittedName>
        <fullName evidence="2">Uncharacterized protein</fullName>
    </submittedName>
</protein>
<feature type="compositionally biased region" description="Basic and acidic residues" evidence="1">
    <location>
        <begin position="53"/>
        <end position="63"/>
    </location>
</feature>
<accession>A0A563VW28</accession>
<dbReference type="RefSeq" id="WP_144865594.1">
    <property type="nucleotide sequence ID" value="NZ_LR213795.1"/>
</dbReference>
<feature type="region of interest" description="Disordered" evidence="1">
    <location>
        <begin position="1"/>
        <end position="63"/>
    </location>
</feature>
<name>A0A563VW28_9CYAN</name>
<proteinExistence type="predicted"/>
<keyword evidence="3" id="KW-1185">Reference proteome</keyword>
<evidence type="ECO:0000313" key="3">
    <source>
        <dbReference type="Proteomes" id="UP000320055"/>
    </source>
</evidence>
<organism evidence="2 3">
    <name type="scientific">Hyella patelloides LEGE 07179</name>
    <dbReference type="NCBI Taxonomy" id="945734"/>
    <lineage>
        <taxon>Bacteria</taxon>
        <taxon>Bacillati</taxon>
        <taxon>Cyanobacteriota</taxon>
        <taxon>Cyanophyceae</taxon>
        <taxon>Pleurocapsales</taxon>
        <taxon>Hyellaceae</taxon>
        <taxon>Hyella</taxon>
    </lineage>
</organism>
<reference evidence="2 3" key="1">
    <citation type="submission" date="2019-01" db="EMBL/GenBank/DDBJ databases">
        <authorList>
            <person name="Brito A."/>
        </authorList>
    </citation>
    <scope>NUCLEOTIDE SEQUENCE [LARGE SCALE GENOMIC DNA]</scope>
    <source>
        <strain evidence="2">1</strain>
    </source>
</reference>